<dbReference type="RefSeq" id="XP_007316638.1">
    <property type="nucleotide sequence ID" value="XM_007316576.1"/>
</dbReference>
<feature type="transmembrane region" description="Helical" evidence="1">
    <location>
        <begin position="5"/>
        <end position="23"/>
    </location>
</feature>
<reference evidence="2" key="1">
    <citation type="submission" date="2011-04" db="EMBL/GenBank/DDBJ databases">
        <title>Evolution of plant cell wall degrading machinery underlies the functional diversity of forest fungi.</title>
        <authorList>
            <consortium name="US DOE Joint Genome Institute (JGI-PGF)"/>
            <person name="Eastwood D.C."/>
            <person name="Floudas D."/>
            <person name="Binder M."/>
            <person name="Majcherczyk A."/>
            <person name="Schneider P."/>
            <person name="Aerts A."/>
            <person name="Asiegbu F.O."/>
            <person name="Baker S.E."/>
            <person name="Barry K."/>
            <person name="Bendiksby M."/>
            <person name="Blumentritt M."/>
            <person name="Coutinho P.M."/>
            <person name="Cullen D."/>
            <person name="Cullen D."/>
            <person name="Gathman A."/>
            <person name="Goodell B."/>
            <person name="Henrissat B."/>
            <person name="Ihrmark K."/>
            <person name="Kauserud H."/>
            <person name="Kohler A."/>
            <person name="LaButti K."/>
            <person name="Lapidus A."/>
            <person name="Lavin J.L."/>
            <person name="Lee Y.-H."/>
            <person name="Lindquist E."/>
            <person name="Lilly W."/>
            <person name="Lucas S."/>
            <person name="Morin E."/>
            <person name="Murat C."/>
            <person name="Oguiza J.A."/>
            <person name="Park J."/>
            <person name="Pisabarro A.G."/>
            <person name="Riley R."/>
            <person name="Rosling A."/>
            <person name="Salamov A."/>
            <person name="Schmidt O."/>
            <person name="Schmutz J."/>
            <person name="Skrede I."/>
            <person name="Stenlid J."/>
            <person name="Wiebenga A."/>
            <person name="Xie X."/>
            <person name="Kues U."/>
            <person name="Hibbett D.S."/>
            <person name="Hoffmeister D."/>
            <person name="Hogberg N."/>
            <person name="Martin F."/>
            <person name="Grigoriev I.V."/>
            <person name="Watkinson S.C."/>
        </authorList>
    </citation>
    <scope>NUCLEOTIDE SEQUENCE</scope>
    <source>
        <strain evidence="2">S7.9</strain>
    </source>
</reference>
<gene>
    <name evidence="2" type="ORF">SERLADRAFT_368036</name>
</gene>
<dbReference type="KEGG" id="sla:SERLADRAFT_368036"/>
<dbReference type="HOGENOM" id="CLU_2401032_0_0_1"/>
<sequence>MITVVATFITIAYLFFVASWAYFSMFTFLSTLYANCLLATLNARIFIQNSSQHYQLSTALFDGNDGELEGVNGNNKYRFVTARMPCLWGEFRH</sequence>
<organism>
    <name type="scientific">Serpula lacrymans var. lacrymans (strain S7.9)</name>
    <name type="common">Dry rot fungus</name>
    <dbReference type="NCBI Taxonomy" id="578457"/>
    <lineage>
        <taxon>Eukaryota</taxon>
        <taxon>Fungi</taxon>
        <taxon>Dikarya</taxon>
        <taxon>Basidiomycota</taxon>
        <taxon>Agaricomycotina</taxon>
        <taxon>Agaricomycetes</taxon>
        <taxon>Agaricomycetidae</taxon>
        <taxon>Boletales</taxon>
        <taxon>Coniophorineae</taxon>
        <taxon>Serpulaceae</taxon>
        <taxon>Serpula</taxon>
    </lineage>
</organism>
<proteinExistence type="predicted"/>
<evidence type="ECO:0000256" key="1">
    <source>
        <dbReference type="SAM" id="Phobius"/>
    </source>
</evidence>
<protein>
    <submittedName>
        <fullName evidence="2">Uncharacterized protein</fullName>
    </submittedName>
</protein>
<keyword evidence="1" id="KW-0812">Transmembrane</keyword>
<name>F8NSL0_SERL9</name>
<dbReference type="OrthoDB" id="2693093at2759"/>
<dbReference type="GeneID" id="18810233"/>
<keyword evidence="1" id="KW-0472">Membrane</keyword>
<dbReference type="AlphaFoldDB" id="F8NSL0"/>
<accession>F8NSL0</accession>
<dbReference type="EMBL" id="GL945432">
    <property type="protein sequence ID" value="EGO26465.1"/>
    <property type="molecule type" value="Genomic_DNA"/>
</dbReference>
<evidence type="ECO:0000313" key="2">
    <source>
        <dbReference type="EMBL" id="EGO26465.1"/>
    </source>
</evidence>
<keyword evidence="1" id="KW-1133">Transmembrane helix</keyword>
<dbReference type="Proteomes" id="UP000008064">
    <property type="component" value="Unassembled WGS sequence"/>
</dbReference>